<accession>A0A6I6DGP1</accession>
<evidence type="ECO:0000313" key="2">
    <source>
        <dbReference type="Proteomes" id="UP000426444"/>
    </source>
</evidence>
<sequence length="42" mass="4924">MDNKNRCNQCNNSIEPEQLMELSEHGLDMCMECAEEIIICQY</sequence>
<protein>
    <submittedName>
        <fullName evidence="1">Uncharacterized protein</fullName>
    </submittedName>
</protein>
<dbReference type="RefSeq" id="WP_279285946.1">
    <property type="nucleotide sequence ID" value="NZ_CP046457.1"/>
</dbReference>
<dbReference type="KEGG" id="salq:SYNTR_1554"/>
<name>A0A6I6DGP1_9FIRM</name>
<evidence type="ECO:0000313" key="1">
    <source>
        <dbReference type="EMBL" id="QGU00148.1"/>
    </source>
</evidence>
<organism evidence="1 2">
    <name type="scientific">Candidatus Syntrophocurvum alkaliphilum</name>
    <dbReference type="NCBI Taxonomy" id="2293317"/>
    <lineage>
        <taxon>Bacteria</taxon>
        <taxon>Bacillati</taxon>
        <taxon>Bacillota</taxon>
        <taxon>Clostridia</taxon>
        <taxon>Eubacteriales</taxon>
        <taxon>Syntrophomonadaceae</taxon>
        <taxon>Candidatus Syntrophocurvum</taxon>
    </lineage>
</organism>
<dbReference type="Proteomes" id="UP000426444">
    <property type="component" value="Chromosome"/>
</dbReference>
<proteinExistence type="predicted"/>
<gene>
    <name evidence="1" type="ORF">SYNTR_1554</name>
</gene>
<dbReference type="EMBL" id="CP046457">
    <property type="protein sequence ID" value="QGU00148.1"/>
    <property type="molecule type" value="Genomic_DNA"/>
</dbReference>
<dbReference type="AlphaFoldDB" id="A0A6I6DGP1"/>
<keyword evidence="2" id="KW-1185">Reference proteome</keyword>
<reference evidence="2" key="1">
    <citation type="journal article" date="2019" name="Microbiology">
        <title>Complete Genome Sequence of an Uncultured Bacterium of the Candidate Phylum Bipolaricaulota.</title>
        <authorList>
            <person name="Kadnikov V.V."/>
            <person name="Mardanov A.V."/>
            <person name="Beletsky A.V."/>
            <person name="Frank Y.A."/>
            <person name="Karnachuk O.V."/>
            <person name="Ravin N.V."/>
        </authorList>
    </citation>
    <scope>NUCLEOTIDE SEQUENCE [LARGE SCALE GENOMIC DNA]</scope>
</reference>